<accession>A0A4R6QZE2</accession>
<dbReference type="AlphaFoldDB" id="A0A4R6QZE2"/>
<dbReference type="EMBL" id="SNXW01000020">
    <property type="protein sequence ID" value="TDP78670.1"/>
    <property type="molecule type" value="Genomic_DNA"/>
</dbReference>
<sequence length="102" mass="11467">MNLDGGRCDEPVQERLLGQPGHFGRLERNQRMTKLVFVGFRVGFIVVVDVSPAMFPLYFPTTTDVVAMSVKWRTEDVKCHKQEQQPTPDHRPSGGAVLIGSR</sequence>
<feature type="region of interest" description="Disordered" evidence="1">
    <location>
        <begin position="79"/>
        <end position="102"/>
    </location>
</feature>
<feature type="compositionally biased region" description="Basic and acidic residues" evidence="1">
    <location>
        <begin position="79"/>
        <end position="92"/>
    </location>
</feature>
<keyword evidence="2" id="KW-0812">Transmembrane</keyword>
<evidence type="ECO:0000313" key="3">
    <source>
        <dbReference type="EMBL" id="TDP78670.1"/>
    </source>
</evidence>
<dbReference type="Proteomes" id="UP000294593">
    <property type="component" value="Unassembled WGS sequence"/>
</dbReference>
<organism evidence="3 4">
    <name type="scientific">Aquabacterium commune</name>
    <dbReference type="NCBI Taxonomy" id="70586"/>
    <lineage>
        <taxon>Bacteria</taxon>
        <taxon>Pseudomonadati</taxon>
        <taxon>Pseudomonadota</taxon>
        <taxon>Betaproteobacteria</taxon>
        <taxon>Burkholderiales</taxon>
        <taxon>Aquabacterium</taxon>
    </lineage>
</organism>
<keyword evidence="2" id="KW-1133">Transmembrane helix</keyword>
<gene>
    <name evidence="3" type="ORF">EV672_1202</name>
</gene>
<evidence type="ECO:0000256" key="2">
    <source>
        <dbReference type="SAM" id="Phobius"/>
    </source>
</evidence>
<comment type="caution">
    <text evidence="3">The sequence shown here is derived from an EMBL/GenBank/DDBJ whole genome shotgun (WGS) entry which is preliminary data.</text>
</comment>
<name>A0A4R6QZE2_9BURK</name>
<reference evidence="3 4" key="1">
    <citation type="submission" date="2019-03" db="EMBL/GenBank/DDBJ databases">
        <title>Genomic Encyclopedia of Type Strains, Phase IV (KMG-IV): sequencing the most valuable type-strain genomes for metagenomic binning, comparative biology and taxonomic classification.</title>
        <authorList>
            <person name="Goeker M."/>
        </authorList>
    </citation>
    <scope>NUCLEOTIDE SEQUENCE [LARGE SCALE GENOMIC DNA]</scope>
    <source>
        <strain evidence="3 4">DSM 11901</strain>
    </source>
</reference>
<evidence type="ECO:0000256" key="1">
    <source>
        <dbReference type="SAM" id="MobiDB-lite"/>
    </source>
</evidence>
<keyword evidence="4" id="KW-1185">Reference proteome</keyword>
<evidence type="ECO:0000313" key="4">
    <source>
        <dbReference type="Proteomes" id="UP000294593"/>
    </source>
</evidence>
<protein>
    <submittedName>
        <fullName evidence="3">Uncharacterized protein</fullName>
    </submittedName>
</protein>
<proteinExistence type="predicted"/>
<feature type="transmembrane region" description="Helical" evidence="2">
    <location>
        <begin position="35"/>
        <end position="59"/>
    </location>
</feature>
<keyword evidence="2" id="KW-0472">Membrane</keyword>